<dbReference type="EMBL" id="BAER01000064">
    <property type="protein sequence ID" value="GAC33533.1"/>
    <property type="molecule type" value="Genomic_DNA"/>
</dbReference>
<name>K6ZXQ9_9ALTE</name>
<dbReference type="RefSeq" id="WP_007105311.1">
    <property type="nucleotide sequence ID" value="NZ_BAER01000064.1"/>
</dbReference>
<keyword evidence="2" id="KW-1185">Reference proteome</keyword>
<dbReference type="AlphaFoldDB" id="K6ZXQ9"/>
<comment type="caution">
    <text evidence="1">The sequence shown here is derived from an EMBL/GenBank/DDBJ whole genome shotgun (WGS) entry which is preliminary data.</text>
</comment>
<sequence>MLVSVSLLLVIASLVTVHTGRVKSLEHKILLNSQNQVLSVAAAQGGLAHGISRMKTDPNWLGEEHSVIMENSTRAIVRADFNQVQRNDMNTRWATIESTGLSPDGLSRHNVSEQVLRYPLLNIIPKAPLISTAPVPEALTLTLGANPNGGGVGVPVSIWSGEGITDLSINSATCTLQIFDENRCALDAYSDHTQISSDILSRHEQFPIDVLQHYFHIRMPDWQFLKSEASKIVNDCEEATLGDSRVIWVHGDCELDVRQHIGSEHTPVILILAEAALLMPNESRVFGMVIYISTHLPAVPKRIVMATGAHISGTLLLLSSIDNDMSQLVIRYHTDLLARLQQDDDMQRLGKISGSWRDF</sequence>
<evidence type="ECO:0000313" key="2">
    <source>
        <dbReference type="Proteomes" id="UP000006322"/>
    </source>
</evidence>
<proteinExistence type="predicted"/>
<reference evidence="2" key="1">
    <citation type="journal article" date="2014" name="Environ. Microbiol.">
        <title>Comparative genomics of the marine bacterial genus Glaciecola reveals the high degree of genomic diversity and genomic characteristic for cold adaptation.</title>
        <authorList>
            <person name="Qin Q.L."/>
            <person name="Xie B.B."/>
            <person name="Yu Y."/>
            <person name="Shu Y.L."/>
            <person name="Rong J.C."/>
            <person name="Zhang Y.J."/>
            <person name="Zhao D.L."/>
            <person name="Chen X.L."/>
            <person name="Zhang X.Y."/>
            <person name="Chen B."/>
            <person name="Zhou B.C."/>
            <person name="Zhang Y.Z."/>
        </authorList>
    </citation>
    <scope>NUCLEOTIDE SEQUENCE [LARGE SCALE GENOMIC DNA]</scope>
    <source>
        <strain evidence="2">LMG 21857</strain>
    </source>
</reference>
<dbReference type="Proteomes" id="UP000006322">
    <property type="component" value="Unassembled WGS sequence"/>
</dbReference>
<gene>
    <name evidence="1" type="ORF">GPLA_2635</name>
</gene>
<evidence type="ECO:0000313" key="1">
    <source>
        <dbReference type="EMBL" id="GAC33533.1"/>
    </source>
</evidence>
<dbReference type="STRING" id="1129793.GPLA_2635"/>
<dbReference type="OrthoDB" id="6017064at2"/>
<protein>
    <submittedName>
        <fullName evidence="1">Uncharacterized protein</fullName>
    </submittedName>
</protein>
<accession>K6ZXQ9</accession>
<organism evidence="1 2">
    <name type="scientific">Paraglaciecola polaris LMG 21857</name>
    <dbReference type="NCBI Taxonomy" id="1129793"/>
    <lineage>
        <taxon>Bacteria</taxon>
        <taxon>Pseudomonadati</taxon>
        <taxon>Pseudomonadota</taxon>
        <taxon>Gammaproteobacteria</taxon>
        <taxon>Alteromonadales</taxon>
        <taxon>Alteromonadaceae</taxon>
        <taxon>Paraglaciecola</taxon>
    </lineage>
</organism>